<evidence type="ECO:0000313" key="1">
    <source>
        <dbReference type="EMBL" id="KGH03990.1"/>
    </source>
</evidence>
<sequence>MNALDALRRMVANYPGGRAALATRLNKSDEVLRKELSGVSPSHKMGLADAEEIASMCREAGSAEAHALGTVFSFNAGMLALPEAQPGAEKCLSKSAAIAVRECADVLMATTMAKADNNVSDNDKRVVQREIAEAVAALLAVQQSLDAEHAADNARSER</sequence>
<dbReference type="EMBL" id="AWTP01000164">
    <property type="protein sequence ID" value="KGH03990.1"/>
    <property type="molecule type" value="Genomic_DNA"/>
</dbReference>
<organism evidence="1 2">
    <name type="scientific">Comamonas thiooxydans</name>
    <dbReference type="NCBI Taxonomy" id="363952"/>
    <lineage>
        <taxon>Bacteria</taxon>
        <taxon>Pseudomonadati</taxon>
        <taxon>Pseudomonadota</taxon>
        <taxon>Betaproteobacteria</taxon>
        <taxon>Burkholderiales</taxon>
        <taxon>Comamonadaceae</taxon>
        <taxon>Comamonas</taxon>
    </lineage>
</organism>
<dbReference type="GO" id="GO:0003677">
    <property type="term" value="F:DNA binding"/>
    <property type="evidence" value="ECO:0007669"/>
    <property type="project" value="InterPro"/>
</dbReference>
<keyword evidence="2" id="KW-1185">Reference proteome</keyword>
<dbReference type="AlphaFoldDB" id="A0A0E3BU16"/>
<accession>A0A176TPP4</accession>
<comment type="caution">
    <text evidence="1">The sequence shown here is derived from an EMBL/GenBank/DDBJ whole genome shotgun (WGS) entry which is preliminary data.</text>
</comment>
<dbReference type="RefSeq" id="WP_034358852.1">
    <property type="nucleotide sequence ID" value="NZ_AWOS01000059.1"/>
</dbReference>
<reference evidence="1 2" key="1">
    <citation type="submission" date="2013-09" db="EMBL/GenBank/DDBJ databases">
        <title>High correlation between genotypes and phenotypes of environmental bacteria Comamonas testosteroni strains.</title>
        <authorList>
            <person name="Liu L."/>
            <person name="Zhu W."/>
            <person name="Xia X."/>
            <person name="Xu B."/>
            <person name="Luo M."/>
            <person name="Wang G."/>
        </authorList>
    </citation>
    <scope>NUCLEOTIDE SEQUENCE [LARGE SCALE GENOMIC DNA]</scope>
    <source>
        <strain evidence="1 2">DF2</strain>
    </source>
</reference>
<protein>
    <submittedName>
        <fullName evidence="1">Transcriptional regulator</fullName>
    </submittedName>
</protein>
<evidence type="ECO:0000313" key="2">
    <source>
        <dbReference type="Proteomes" id="UP000029549"/>
    </source>
</evidence>
<dbReference type="OrthoDB" id="6688863at2"/>
<proteinExistence type="predicted"/>
<dbReference type="Pfam" id="PF06892">
    <property type="entry name" value="Phage_CP76"/>
    <property type="match status" value="1"/>
</dbReference>
<gene>
    <name evidence="1" type="ORF">P608_24870</name>
</gene>
<dbReference type="Proteomes" id="UP000029549">
    <property type="component" value="Unassembled WGS sequence"/>
</dbReference>
<accession>A0A0E3BU16</accession>
<dbReference type="InterPro" id="IPR009679">
    <property type="entry name" value="Phage_186_CII-like"/>
</dbReference>
<name>A0A0E3BU16_9BURK</name>